<accession>A0A927G6Z2</accession>
<evidence type="ECO:0000313" key="2">
    <source>
        <dbReference type="EMBL" id="MBD8077700.1"/>
    </source>
</evidence>
<dbReference type="EMBL" id="JACYHB010000001">
    <property type="protein sequence ID" value="MBD8077700.1"/>
    <property type="molecule type" value="Genomic_DNA"/>
</dbReference>
<evidence type="ECO:0000313" key="3">
    <source>
        <dbReference type="Proteomes" id="UP000610846"/>
    </source>
</evidence>
<sequence length="302" mass="31674">MANGDAASAAGLAVFASTQDARQGYDNDNIRGDELGNHMTNGGHPWSKISDKPATYPAATGSVDTAQLVNDAVTGAKIASNTITAGNIAANAVGSSELASNSVDTNHIDGRAIGTDQIGLGAIYGGLIPNGGIEPGKLAYETVNTGQLVDGAVTADKIDSSVDFDEADRVTSGAYSRQAGGSRYAMWMDGDRLIGRATSSRRYKSEIEAHDIDPEVVLSLQPVTYQHQNDPQGVREFGLIAEDVHDAGLPEIVTWYADKIDGIRYDQLGVALLSVVKAQAAQIKALSARLDALENPTETEEV</sequence>
<evidence type="ECO:0000259" key="1">
    <source>
        <dbReference type="PROSITE" id="PS51688"/>
    </source>
</evidence>
<comment type="caution">
    <text evidence="2">The sequence shown here is derived from an EMBL/GenBank/DDBJ whole genome shotgun (WGS) entry which is preliminary data.</text>
</comment>
<keyword evidence="3" id="KW-1185">Reference proteome</keyword>
<dbReference type="Pfam" id="PF13884">
    <property type="entry name" value="Peptidase_S74"/>
    <property type="match status" value="1"/>
</dbReference>
<reference evidence="2" key="2">
    <citation type="submission" date="2020-09" db="EMBL/GenBank/DDBJ databases">
        <authorList>
            <person name="Yu Y."/>
        </authorList>
    </citation>
    <scope>NUCLEOTIDE SEQUENCE</scope>
    <source>
        <strain evidence="2">KCTC 49039</strain>
    </source>
</reference>
<organism evidence="2 3">
    <name type="scientific">Cellulosimicrobium arenosum</name>
    <dbReference type="NCBI Taxonomy" id="2708133"/>
    <lineage>
        <taxon>Bacteria</taxon>
        <taxon>Bacillati</taxon>
        <taxon>Actinomycetota</taxon>
        <taxon>Actinomycetes</taxon>
        <taxon>Micrococcales</taxon>
        <taxon>Promicromonosporaceae</taxon>
        <taxon>Cellulosimicrobium</taxon>
    </lineage>
</organism>
<name>A0A927G6Z2_9MICO</name>
<dbReference type="AlphaFoldDB" id="A0A927G6Z2"/>
<reference evidence="2" key="1">
    <citation type="journal article" date="2018" name="Curr. Microbiol.">
        <title>Cellulosimicrobium arenosum sp. nov., Isolated from Marine Sediment Sand.</title>
        <authorList>
            <person name="Oh M."/>
            <person name="Kim J.H."/>
            <person name="Yoon J.H."/>
            <person name="Schumann P."/>
            <person name="Kim W."/>
        </authorList>
    </citation>
    <scope>NUCLEOTIDE SEQUENCE</scope>
    <source>
        <strain evidence="2">KCTC 49039</strain>
    </source>
</reference>
<gene>
    <name evidence="2" type="ORF">IF651_01315</name>
</gene>
<protein>
    <submittedName>
        <fullName evidence="2">Tail fiber domain-containing protein</fullName>
    </submittedName>
</protein>
<dbReference type="InterPro" id="IPR030392">
    <property type="entry name" value="S74_ICA"/>
</dbReference>
<dbReference type="RefSeq" id="WP_191827266.1">
    <property type="nucleotide sequence ID" value="NZ_JACYHB010000001.1"/>
</dbReference>
<feature type="domain" description="Peptidase S74" evidence="1">
    <location>
        <begin position="199"/>
        <end position="290"/>
    </location>
</feature>
<dbReference type="Proteomes" id="UP000610846">
    <property type="component" value="Unassembled WGS sequence"/>
</dbReference>
<dbReference type="PROSITE" id="PS51688">
    <property type="entry name" value="ICA"/>
    <property type="match status" value="1"/>
</dbReference>
<proteinExistence type="predicted"/>